<sequence length="59" mass="6285">MCPLGEFFDDEGVDDGDGEESGRENFYEHGLNNLLSGSGISRSGGCGIDGGDDEREIEQ</sequence>
<gene>
    <name evidence="2" type="ORF">E3A20_16540</name>
</gene>
<organism evidence="2 3">
    <name type="scientific">Planctomyces bekefii</name>
    <dbReference type="NCBI Taxonomy" id="1653850"/>
    <lineage>
        <taxon>Bacteria</taxon>
        <taxon>Pseudomonadati</taxon>
        <taxon>Planctomycetota</taxon>
        <taxon>Planctomycetia</taxon>
        <taxon>Planctomycetales</taxon>
        <taxon>Planctomycetaceae</taxon>
        <taxon>Planctomyces</taxon>
    </lineage>
</organism>
<reference evidence="2 3" key="2">
    <citation type="submission" date="2019-08" db="EMBL/GenBank/DDBJ databases">
        <authorList>
            <person name="Henke P."/>
        </authorList>
    </citation>
    <scope>NUCLEOTIDE SEQUENCE [LARGE SCALE GENOMIC DNA]</scope>
    <source>
        <strain evidence="2">Phe10_nw2017</strain>
    </source>
</reference>
<evidence type="ECO:0000256" key="1">
    <source>
        <dbReference type="SAM" id="MobiDB-lite"/>
    </source>
</evidence>
<feature type="region of interest" description="Disordered" evidence="1">
    <location>
        <begin position="1"/>
        <end position="59"/>
    </location>
</feature>
<keyword evidence="3" id="KW-1185">Reference proteome</keyword>
<dbReference type="EMBL" id="SRHE01000344">
    <property type="protein sequence ID" value="TWW09218.1"/>
    <property type="molecule type" value="Genomic_DNA"/>
</dbReference>
<evidence type="ECO:0000313" key="3">
    <source>
        <dbReference type="Proteomes" id="UP000321083"/>
    </source>
</evidence>
<feature type="compositionally biased region" description="Acidic residues" evidence="1">
    <location>
        <begin position="50"/>
        <end position="59"/>
    </location>
</feature>
<comment type="caution">
    <text evidence="2">The sequence shown here is derived from an EMBL/GenBank/DDBJ whole genome shotgun (WGS) entry which is preliminary data.</text>
</comment>
<reference evidence="2 3" key="1">
    <citation type="submission" date="2019-08" db="EMBL/GenBank/DDBJ databases">
        <title>100 year-old enigma solved: identification of Planctomyces bekefii, the type genus and species of the phylum Planctomycetes.</title>
        <authorList>
            <person name="Svetlana D.N."/>
            <person name="Overmann J."/>
        </authorList>
    </citation>
    <scope>NUCLEOTIDE SEQUENCE [LARGE SCALE GENOMIC DNA]</scope>
    <source>
        <strain evidence="2">Phe10_nw2017</strain>
    </source>
</reference>
<evidence type="ECO:0000313" key="2">
    <source>
        <dbReference type="EMBL" id="TWW09218.1"/>
    </source>
</evidence>
<dbReference type="Proteomes" id="UP000321083">
    <property type="component" value="Unassembled WGS sequence"/>
</dbReference>
<proteinExistence type="predicted"/>
<accession>A0A5C6M3P2</accession>
<protein>
    <submittedName>
        <fullName evidence="2">Uncharacterized protein</fullName>
    </submittedName>
</protein>
<feature type="compositionally biased region" description="Acidic residues" evidence="1">
    <location>
        <begin position="7"/>
        <end position="19"/>
    </location>
</feature>
<dbReference type="AlphaFoldDB" id="A0A5C6M3P2"/>
<name>A0A5C6M3P2_9PLAN</name>